<evidence type="ECO:0000313" key="1">
    <source>
        <dbReference type="EMBL" id="GJT13752.1"/>
    </source>
</evidence>
<proteinExistence type="predicted"/>
<name>A0ABQ5BJ22_9ASTR</name>
<protein>
    <submittedName>
        <fullName evidence="1">Uncharacterized protein</fullName>
    </submittedName>
</protein>
<keyword evidence="2" id="KW-1185">Reference proteome</keyword>
<accession>A0ABQ5BJ22</accession>
<reference evidence="1" key="2">
    <citation type="submission" date="2022-01" db="EMBL/GenBank/DDBJ databases">
        <authorList>
            <person name="Yamashiro T."/>
            <person name="Shiraishi A."/>
            <person name="Satake H."/>
            <person name="Nakayama K."/>
        </authorList>
    </citation>
    <scope>NUCLEOTIDE SEQUENCE</scope>
</reference>
<reference evidence="1" key="1">
    <citation type="journal article" date="2022" name="Int. J. Mol. Sci.">
        <title>Draft Genome of Tanacetum Coccineum: Genomic Comparison of Closely Related Tanacetum-Family Plants.</title>
        <authorList>
            <person name="Yamashiro T."/>
            <person name="Shiraishi A."/>
            <person name="Nakayama K."/>
            <person name="Satake H."/>
        </authorList>
    </citation>
    <scope>NUCLEOTIDE SEQUENCE</scope>
</reference>
<dbReference type="Proteomes" id="UP001151760">
    <property type="component" value="Unassembled WGS sequence"/>
</dbReference>
<dbReference type="EMBL" id="BQNB010013256">
    <property type="protein sequence ID" value="GJT13752.1"/>
    <property type="molecule type" value="Genomic_DNA"/>
</dbReference>
<comment type="caution">
    <text evidence="1">The sequence shown here is derived from an EMBL/GenBank/DDBJ whole genome shotgun (WGS) entry which is preliminary data.</text>
</comment>
<evidence type="ECO:0000313" key="2">
    <source>
        <dbReference type="Proteomes" id="UP001151760"/>
    </source>
</evidence>
<sequence>MNILGEMFKDLGYIEGMLLFKHFRIHGESLDEGWIPLMSKEDVIGYLEVVPRSREVEVYIKTGVSLVERHIMERMKSKGKDVLIEEIVDHDVNDAVGKEFDTNGGNNGKLPLFPSPWTTEKMIPDRTKRLSDEFEFIKLLAEIDHEFGLDNPSQDSLEFSNDVDFDDVSFDVVDLDEVSFDLVDPDDFSFDDVDFEQGMDDVDSEQEMKELLYYDTNDGASISEKSRDVPTWFSDEDVDQGIDVEWKDDPYHYVDEPC</sequence>
<organism evidence="1 2">
    <name type="scientific">Tanacetum coccineum</name>
    <dbReference type="NCBI Taxonomy" id="301880"/>
    <lineage>
        <taxon>Eukaryota</taxon>
        <taxon>Viridiplantae</taxon>
        <taxon>Streptophyta</taxon>
        <taxon>Embryophyta</taxon>
        <taxon>Tracheophyta</taxon>
        <taxon>Spermatophyta</taxon>
        <taxon>Magnoliopsida</taxon>
        <taxon>eudicotyledons</taxon>
        <taxon>Gunneridae</taxon>
        <taxon>Pentapetalae</taxon>
        <taxon>asterids</taxon>
        <taxon>campanulids</taxon>
        <taxon>Asterales</taxon>
        <taxon>Asteraceae</taxon>
        <taxon>Asteroideae</taxon>
        <taxon>Anthemideae</taxon>
        <taxon>Anthemidinae</taxon>
        <taxon>Tanacetum</taxon>
    </lineage>
</organism>
<gene>
    <name evidence="1" type="ORF">Tco_0860794</name>
</gene>